<evidence type="ECO:0000256" key="3">
    <source>
        <dbReference type="ARBA" id="ARBA00010793"/>
    </source>
</evidence>
<keyword evidence="8 11" id="KW-1133">Transmembrane helix</keyword>
<accession>A0ABR2YZJ0</accession>
<feature type="region of interest" description="Disordered" evidence="10">
    <location>
        <begin position="52"/>
        <end position="87"/>
    </location>
</feature>
<feature type="compositionally biased region" description="Gly residues" evidence="10">
    <location>
        <begin position="57"/>
        <end position="74"/>
    </location>
</feature>
<dbReference type="Pfam" id="PF11891">
    <property type="entry name" value="RETICULATA-like"/>
    <property type="match status" value="1"/>
</dbReference>
<feature type="transmembrane region" description="Helical" evidence="11">
    <location>
        <begin position="142"/>
        <end position="162"/>
    </location>
</feature>
<feature type="transmembrane region" description="Helical" evidence="11">
    <location>
        <begin position="214"/>
        <end position="237"/>
    </location>
</feature>
<evidence type="ECO:0000256" key="9">
    <source>
        <dbReference type="ARBA" id="ARBA00023136"/>
    </source>
</evidence>
<keyword evidence="7" id="KW-0809">Transit peptide</keyword>
<proteinExistence type="inferred from homology"/>
<evidence type="ECO:0000256" key="2">
    <source>
        <dbReference type="ARBA" id="ARBA00004229"/>
    </source>
</evidence>
<comment type="similarity">
    <text evidence="3">Belongs to the RETICULATA family.</text>
</comment>
<keyword evidence="6 11" id="KW-0812">Transmembrane</keyword>
<organism evidence="12 13">
    <name type="scientific">Coccomyxa subellipsoidea</name>
    <dbReference type="NCBI Taxonomy" id="248742"/>
    <lineage>
        <taxon>Eukaryota</taxon>
        <taxon>Viridiplantae</taxon>
        <taxon>Chlorophyta</taxon>
        <taxon>core chlorophytes</taxon>
        <taxon>Trebouxiophyceae</taxon>
        <taxon>Trebouxiophyceae incertae sedis</taxon>
        <taxon>Coccomyxaceae</taxon>
        <taxon>Coccomyxa</taxon>
    </lineage>
</organism>
<keyword evidence="9 11" id="KW-0472">Membrane</keyword>
<evidence type="ECO:0000256" key="5">
    <source>
        <dbReference type="ARBA" id="ARBA00022640"/>
    </source>
</evidence>
<evidence type="ECO:0000256" key="11">
    <source>
        <dbReference type="SAM" id="Phobius"/>
    </source>
</evidence>
<evidence type="ECO:0000256" key="8">
    <source>
        <dbReference type="ARBA" id="ARBA00022989"/>
    </source>
</evidence>
<evidence type="ECO:0000256" key="6">
    <source>
        <dbReference type="ARBA" id="ARBA00022692"/>
    </source>
</evidence>
<protein>
    <submittedName>
        <fullName evidence="12">Uncharacterized protein</fullName>
    </submittedName>
</protein>
<evidence type="ECO:0000256" key="10">
    <source>
        <dbReference type="SAM" id="MobiDB-lite"/>
    </source>
</evidence>
<gene>
    <name evidence="12" type="ORF">WJX75_003466</name>
</gene>
<evidence type="ECO:0000313" key="13">
    <source>
        <dbReference type="Proteomes" id="UP001491310"/>
    </source>
</evidence>
<dbReference type="PANTHER" id="PTHR31620">
    <property type="entry name" value="PROTEIN RETICULATA-RELATED 2, CHLOROPLASTIC-RELATED"/>
    <property type="match status" value="1"/>
</dbReference>
<reference evidence="12 13" key="1">
    <citation type="journal article" date="2024" name="Nat. Commun.">
        <title>Phylogenomics reveals the evolutionary origins of lichenization in chlorophyte algae.</title>
        <authorList>
            <person name="Puginier C."/>
            <person name="Libourel C."/>
            <person name="Otte J."/>
            <person name="Skaloud P."/>
            <person name="Haon M."/>
            <person name="Grisel S."/>
            <person name="Petersen M."/>
            <person name="Berrin J.G."/>
            <person name="Delaux P.M."/>
            <person name="Dal Grande F."/>
            <person name="Keller J."/>
        </authorList>
    </citation>
    <scope>NUCLEOTIDE SEQUENCE [LARGE SCALE GENOMIC DNA]</scope>
    <source>
        <strain evidence="12 13">SAG 216-7</strain>
    </source>
</reference>
<dbReference type="PANTHER" id="PTHR31620:SF15">
    <property type="entry name" value="PROTEIN RETICULATA-RELATED 2, CHLOROPLASTIC-RELATED"/>
    <property type="match status" value="1"/>
</dbReference>
<keyword evidence="4" id="KW-0150">Chloroplast</keyword>
<comment type="caution">
    <text evidence="12">The sequence shown here is derived from an EMBL/GenBank/DDBJ whole genome shotgun (WGS) entry which is preliminary data.</text>
</comment>
<evidence type="ECO:0000256" key="7">
    <source>
        <dbReference type="ARBA" id="ARBA00022946"/>
    </source>
</evidence>
<dbReference type="Proteomes" id="UP001491310">
    <property type="component" value="Unassembled WGS sequence"/>
</dbReference>
<keyword evidence="5" id="KW-0934">Plastid</keyword>
<keyword evidence="13" id="KW-1185">Reference proteome</keyword>
<evidence type="ECO:0000256" key="4">
    <source>
        <dbReference type="ARBA" id="ARBA00022528"/>
    </source>
</evidence>
<evidence type="ECO:0000256" key="1">
    <source>
        <dbReference type="ARBA" id="ARBA00004141"/>
    </source>
</evidence>
<comment type="subcellular location">
    <subcellularLocation>
        <location evidence="1">Membrane</location>
        <topology evidence="1">Multi-pass membrane protein</topology>
    </subcellularLocation>
    <subcellularLocation>
        <location evidence="2">Plastid</location>
        <location evidence="2">Chloroplast</location>
    </subcellularLocation>
</comment>
<sequence>MAFSPIHSGAGLRPGPRAALFDSPKLNISIKRPLVNKSCHDLRQRRRPNVYVQASTTGGGGGSIGGGGAKGLGGDGDEGAGDKGDEPEKEGILLRWKGWRERVAADPSFPYKVFIEQIIGVGAAVVGDMSSRPYWGLYELDFVFSTLVVGSIVNFSLMYFLAPTAGASVASANLLQKLFSEQTLKAWGAPGGHMFQPGAFPITKRLLNLGYKGLVFAVVGFAAGIVGTATSNGLLAVRKALDKNFESQNEAPNVLLNAGTWATHMGVSSNVRYQILNGIDMVVQPRLGPGGFKVLTSLMRTANNILGGISFVVLAKVFGVQSSAGDQKKSTAKATATPVAALKAATK</sequence>
<dbReference type="InterPro" id="IPR021825">
    <property type="entry name" value="RETICULATA-related"/>
</dbReference>
<name>A0ABR2YZJ0_9CHLO</name>
<dbReference type="EMBL" id="JALJOT010000002">
    <property type="protein sequence ID" value="KAK9917353.1"/>
    <property type="molecule type" value="Genomic_DNA"/>
</dbReference>
<evidence type="ECO:0000313" key="12">
    <source>
        <dbReference type="EMBL" id="KAK9917353.1"/>
    </source>
</evidence>